<gene>
    <name evidence="11" type="primary">LOC113788707</name>
</gene>
<evidence type="ECO:0000256" key="5">
    <source>
        <dbReference type="ARBA" id="ARBA00023125"/>
    </source>
</evidence>
<evidence type="ECO:0000259" key="9">
    <source>
        <dbReference type="PROSITE" id="PS52039"/>
    </source>
</evidence>
<dbReference type="Gene3D" id="1.10.460.10">
    <property type="entry name" value="Topoisomerase I, domain 2"/>
    <property type="match status" value="1"/>
</dbReference>
<dbReference type="InterPro" id="IPR013825">
    <property type="entry name" value="Topo_IA_cen_sub2"/>
</dbReference>
<dbReference type="InParanoid" id="A0A6P6XQ23"/>
<dbReference type="InterPro" id="IPR006171">
    <property type="entry name" value="TOPRIM_dom"/>
</dbReference>
<keyword evidence="5 7" id="KW-0238">DNA-binding</keyword>
<dbReference type="InterPro" id="IPR013826">
    <property type="entry name" value="Topo_IA_cen_sub3"/>
</dbReference>
<dbReference type="GO" id="GO:0031422">
    <property type="term" value="C:RecQ family helicase-topoisomerase III complex"/>
    <property type="evidence" value="ECO:0007669"/>
    <property type="project" value="TreeGrafter"/>
</dbReference>
<dbReference type="SMART" id="SM00437">
    <property type="entry name" value="TOP1Ac"/>
    <property type="match status" value="1"/>
</dbReference>
<dbReference type="InterPro" id="IPR003602">
    <property type="entry name" value="Topo_IA_DNA-bd_dom"/>
</dbReference>
<reference evidence="11" key="1">
    <citation type="submission" date="2025-08" db="UniProtKB">
        <authorList>
            <consortium name="RefSeq"/>
        </authorList>
    </citation>
    <scope>IDENTIFICATION</scope>
    <source>
        <strain evidence="11">Airmid</strain>
    </source>
</reference>
<comment type="similarity">
    <text evidence="2 7">Belongs to the type IA topoisomerase family.</text>
</comment>
<dbReference type="Proteomes" id="UP000515146">
    <property type="component" value="Unplaced"/>
</dbReference>
<comment type="function">
    <text evidence="7">Introduces a single-strand break via transesterification at a target site in duplex DNA. Releases the supercoiling and torsional tension of DNA introduced during the DNA replication and transcription by transiently cleaving and rejoining one strand of the DNA duplex. The scissile phosphodiester is attacked by the catalytic tyrosine of the enzyme, resulting in the formation of a DNA-(5'-phosphotyrosyl)-enzyme intermediate and the expulsion of a 3'-OH DNA strand.</text>
</comment>
<dbReference type="PROSITE" id="PS50880">
    <property type="entry name" value="TOPRIM"/>
    <property type="match status" value="1"/>
</dbReference>
<keyword evidence="10" id="KW-1185">Reference proteome</keyword>
<evidence type="ECO:0000256" key="4">
    <source>
        <dbReference type="ARBA" id="ARBA00023029"/>
    </source>
</evidence>
<proteinExistence type="inferred from homology"/>
<evidence type="ECO:0000256" key="6">
    <source>
        <dbReference type="ARBA" id="ARBA00023235"/>
    </source>
</evidence>
<dbReference type="InterPro" id="IPR013824">
    <property type="entry name" value="Topo_IA_cen_sub1"/>
</dbReference>
<dbReference type="GO" id="GO:0006265">
    <property type="term" value="P:DNA topological change"/>
    <property type="evidence" value="ECO:0007669"/>
    <property type="project" value="InterPro"/>
</dbReference>
<dbReference type="InterPro" id="IPR023405">
    <property type="entry name" value="Topo_IA_core_domain"/>
</dbReference>
<evidence type="ECO:0000313" key="10">
    <source>
        <dbReference type="Proteomes" id="UP000515146"/>
    </source>
</evidence>
<dbReference type="GO" id="GO:0003677">
    <property type="term" value="F:DNA binding"/>
    <property type="evidence" value="ECO:0007669"/>
    <property type="project" value="UniProtKB-KW"/>
</dbReference>
<dbReference type="SUPFAM" id="SSF56712">
    <property type="entry name" value="Prokaryotic type I DNA topoisomerase"/>
    <property type="match status" value="1"/>
</dbReference>
<dbReference type="Pfam" id="PF01751">
    <property type="entry name" value="Toprim"/>
    <property type="match status" value="1"/>
</dbReference>
<dbReference type="EC" id="5.6.2.1" evidence="3 7"/>
<dbReference type="PANTHER" id="PTHR11390">
    <property type="entry name" value="PROKARYOTIC DNA TOPOISOMERASE"/>
    <property type="match status" value="1"/>
</dbReference>
<accession>A0A6P6XQ23</accession>
<keyword evidence="6 7" id="KW-0413">Isomerase</keyword>
<dbReference type="KEGG" id="dpte:113788707"/>
<dbReference type="GO" id="GO:0005634">
    <property type="term" value="C:nucleus"/>
    <property type="evidence" value="ECO:0007669"/>
    <property type="project" value="TreeGrafter"/>
</dbReference>
<dbReference type="InterPro" id="IPR013497">
    <property type="entry name" value="Topo_IA_cen"/>
</dbReference>
<dbReference type="PANTHER" id="PTHR11390:SF21">
    <property type="entry name" value="DNA TOPOISOMERASE 3-ALPHA"/>
    <property type="match status" value="1"/>
</dbReference>
<dbReference type="Gene3D" id="2.70.20.10">
    <property type="entry name" value="Topoisomerase I, domain 3"/>
    <property type="match status" value="1"/>
</dbReference>
<evidence type="ECO:0000313" key="11">
    <source>
        <dbReference type="RefSeq" id="XP_027193974.1"/>
    </source>
</evidence>
<dbReference type="GO" id="GO:0006310">
    <property type="term" value="P:DNA recombination"/>
    <property type="evidence" value="ECO:0007669"/>
    <property type="project" value="TreeGrafter"/>
</dbReference>
<dbReference type="Gene3D" id="1.10.290.10">
    <property type="entry name" value="Topoisomerase I, domain 4"/>
    <property type="match status" value="1"/>
</dbReference>
<dbReference type="GO" id="GO:0006281">
    <property type="term" value="P:DNA repair"/>
    <property type="evidence" value="ECO:0007669"/>
    <property type="project" value="TreeGrafter"/>
</dbReference>
<dbReference type="PRINTS" id="PR00417">
    <property type="entry name" value="PRTPISMRASEI"/>
</dbReference>
<feature type="domain" description="Toprim" evidence="8">
    <location>
        <begin position="1"/>
        <end position="120"/>
    </location>
</feature>
<dbReference type="CDD" id="cd01028">
    <property type="entry name" value="TOPRIM_TopoIA"/>
    <property type="match status" value="1"/>
</dbReference>
<dbReference type="InterPro" id="IPR000380">
    <property type="entry name" value="Topo_IA"/>
</dbReference>
<dbReference type="RefSeq" id="XP_027193974.1">
    <property type="nucleotide sequence ID" value="XM_027338173.1"/>
</dbReference>
<dbReference type="InterPro" id="IPR003601">
    <property type="entry name" value="Topo_IA_2"/>
</dbReference>
<keyword evidence="4 7" id="KW-0799">Topoisomerase</keyword>
<dbReference type="AlphaFoldDB" id="A0A6P6XQ23"/>
<name>A0A6P6XQ23_DERPT</name>
<evidence type="ECO:0000256" key="1">
    <source>
        <dbReference type="ARBA" id="ARBA00000213"/>
    </source>
</evidence>
<evidence type="ECO:0000256" key="7">
    <source>
        <dbReference type="RuleBase" id="RU362092"/>
    </source>
</evidence>
<dbReference type="Pfam" id="PF01131">
    <property type="entry name" value="Topoisom_bac"/>
    <property type="match status" value="1"/>
</dbReference>
<protein>
    <recommendedName>
        <fullName evidence="3 7">DNA topoisomerase</fullName>
        <ecNumber evidence="3 7">5.6.2.1</ecNumber>
    </recommendedName>
</protein>
<dbReference type="SMART" id="SM00436">
    <property type="entry name" value="TOP1Bc"/>
    <property type="match status" value="1"/>
</dbReference>
<feature type="domain" description="Topo IA-type catalytic" evidence="9">
    <location>
        <begin position="136"/>
        <end position="523"/>
    </location>
</feature>
<evidence type="ECO:0000256" key="2">
    <source>
        <dbReference type="ARBA" id="ARBA00009446"/>
    </source>
</evidence>
<sequence length="523" mass="60337">MIILNITEKPSVAQIKQIDNCELIFTSLSGHLLKFDFQLQTASWFHINPYTLFYTKTIKTVISDHINIFKNLLCLLSIASRLYIWTDADNEGENIAYNISEIANFINSNLIIKRIRFNVIQEKYLISGLNNLSTINKRVAYSIDVQHRLDLIVGSTFTRALTLFFINQLKNKNLVSYGPCQYPTLGFISRRFTRILNFDQDILKFQHHGAKSKIFDLLLAIDLSKKLIKSKNCRLTKVQKTETTHKKPIPLDTTTLCANINKIYKIPSSETMKIAEKLYIQSLISYPRTDTQVFRENGIILESLEAFKQDNNYQTIINKIITKKSFLSINNGVKNDLAHLPIYPVKPATNLSKTEFLIFNYIIIYFLAVCDEDAILQSNYYEITLNNEIFYHSNKNIKFKGFLDFFPFDSLSQSETNFSKVDLNKNDLVSPTKYILTASVTSRPSLMSEYELIYEMEKFSIGTDATMYDHIATVQKRSFMKLVNKNCFIPTKYEYIADIKSNTPLHTPAITINVDDILDEHST</sequence>
<organism evidence="10 11">
    <name type="scientific">Dermatophagoides pteronyssinus</name>
    <name type="common">European house dust mite</name>
    <dbReference type="NCBI Taxonomy" id="6956"/>
    <lineage>
        <taxon>Eukaryota</taxon>
        <taxon>Metazoa</taxon>
        <taxon>Ecdysozoa</taxon>
        <taxon>Arthropoda</taxon>
        <taxon>Chelicerata</taxon>
        <taxon>Arachnida</taxon>
        <taxon>Acari</taxon>
        <taxon>Acariformes</taxon>
        <taxon>Sarcoptiformes</taxon>
        <taxon>Astigmata</taxon>
        <taxon>Psoroptidia</taxon>
        <taxon>Analgoidea</taxon>
        <taxon>Pyroglyphidae</taxon>
        <taxon>Dermatophagoidinae</taxon>
        <taxon>Dermatophagoides</taxon>
    </lineage>
</organism>
<dbReference type="GO" id="GO:0003917">
    <property type="term" value="F:DNA topoisomerase type I (single strand cut, ATP-independent) activity"/>
    <property type="evidence" value="ECO:0007669"/>
    <property type="project" value="UniProtKB-EC"/>
</dbReference>
<dbReference type="PROSITE" id="PS52039">
    <property type="entry name" value="TOPO_IA_2"/>
    <property type="match status" value="1"/>
</dbReference>
<dbReference type="Gene3D" id="3.40.50.140">
    <property type="match status" value="1"/>
</dbReference>
<comment type="catalytic activity">
    <reaction evidence="1 7">
        <text>ATP-independent breakage of single-stranded DNA, followed by passage and rejoining.</text>
        <dbReference type="EC" id="5.6.2.1"/>
    </reaction>
</comment>
<evidence type="ECO:0000259" key="8">
    <source>
        <dbReference type="PROSITE" id="PS50880"/>
    </source>
</evidence>
<evidence type="ECO:0000256" key="3">
    <source>
        <dbReference type="ARBA" id="ARBA00012891"/>
    </source>
</evidence>